<dbReference type="InterPro" id="IPR011009">
    <property type="entry name" value="Kinase-like_dom_sf"/>
</dbReference>
<dbReference type="Gene3D" id="1.20.1270.240">
    <property type="match status" value="1"/>
</dbReference>
<dbReference type="PANTHER" id="PTHR12149">
    <property type="entry name" value="FRUCTOSAMINE 3 KINASE-RELATED PROTEIN"/>
    <property type="match status" value="1"/>
</dbReference>
<keyword evidence="1" id="KW-0808">Transferase</keyword>
<dbReference type="EMBL" id="JAKNHJ010000016">
    <property type="protein sequence ID" value="MCG4618476.1"/>
    <property type="molecule type" value="Genomic_DNA"/>
</dbReference>
<dbReference type="GO" id="GO:0016301">
    <property type="term" value="F:kinase activity"/>
    <property type="evidence" value="ECO:0007669"/>
    <property type="project" value="UniProtKB-UniRule"/>
</dbReference>
<accession>A0AAJ1BCY3</accession>
<comment type="caution">
    <text evidence="2">The sequence shown here is derived from an EMBL/GenBank/DDBJ whole genome shotgun (WGS) entry which is preliminary data.</text>
</comment>
<dbReference type="RefSeq" id="WP_038110436.1">
    <property type="nucleotide sequence ID" value="NZ_JAKNHJ010000016.1"/>
</dbReference>
<comment type="similarity">
    <text evidence="1">Belongs to the fructosamine kinase family.</text>
</comment>
<reference evidence="2" key="1">
    <citation type="submission" date="2022-01" db="EMBL/GenBank/DDBJ databases">
        <title>Collection of gut derived symbiotic bacterial strains cultured from healthy donors.</title>
        <authorList>
            <person name="Lin H."/>
            <person name="Kohout C."/>
            <person name="Waligurski E."/>
            <person name="Pamer E.G."/>
        </authorList>
    </citation>
    <scope>NUCLEOTIDE SEQUENCE</scope>
    <source>
        <strain evidence="2">DFI.7.46</strain>
    </source>
</reference>
<dbReference type="Pfam" id="PF03881">
    <property type="entry name" value="Fructosamin_kin"/>
    <property type="match status" value="1"/>
</dbReference>
<evidence type="ECO:0000256" key="1">
    <source>
        <dbReference type="PIRNR" id="PIRNR006221"/>
    </source>
</evidence>
<dbReference type="PANTHER" id="PTHR12149:SF8">
    <property type="entry name" value="PROTEIN-RIBULOSAMINE 3-KINASE"/>
    <property type="match status" value="1"/>
</dbReference>
<dbReference type="PIRSF" id="PIRSF006221">
    <property type="entry name" value="Ketosamine-3-kinase"/>
    <property type="match status" value="1"/>
</dbReference>
<gene>
    <name evidence="2" type="ORF">L0M99_08245</name>
</gene>
<proteinExistence type="inferred from homology"/>
<evidence type="ECO:0000313" key="3">
    <source>
        <dbReference type="Proteomes" id="UP001200537"/>
    </source>
</evidence>
<sequence>MSEQVYHKVDNRHPEALELEELGLKWLAEPMDKGGAHVARVAASGRGFLDTELIPSTAITSEAARAFGAALAITHAGGADWYGQPPLGYSGPGYMGRSRLELIYEDAGQNWGEFFADHRIMPNLPPALDNGSIDPAGAAVLERLAERLRDGIFDVPQPALVKTMAARIHGDLWTGNVMWAPSGALKRFPARVGRGSHLDQPLPEVVGVLIDPAPSGGHAETDLAALGVFGQPYLEEIYQGYNQVSPLASGWQERIGLHQIHMLAVHANLFGGSYGPHTVQLASQYL</sequence>
<protein>
    <submittedName>
        <fullName evidence="2">Fructosamine kinase family protein</fullName>
    </submittedName>
</protein>
<dbReference type="SUPFAM" id="SSF56112">
    <property type="entry name" value="Protein kinase-like (PK-like)"/>
    <property type="match status" value="1"/>
</dbReference>
<keyword evidence="1 2" id="KW-0418">Kinase</keyword>
<dbReference type="AlphaFoldDB" id="A0AAJ1BCY3"/>
<organism evidence="2 3">
    <name type="scientific">Varibaculum cambriense</name>
    <dbReference type="NCBI Taxonomy" id="184870"/>
    <lineage>
        <taxon>Bacteria</taxon>
        <taxon>Bacillati</taxon>
        <taxon>Actinomycetota</taxon>
        <taxon>Actinomycetes</taxon>
        <taxon>Actinomycetales</taxon>
        <taxon>Actinomycetaceae</taxon>
        <taxon>Varibaculum</taxon>
    </lineage>
</organism>
<name>A0AAJ1BCY3_9ACTO</name>
<dbReference type="Proteomes" id="UP001200537">
    <property type="component" value="Unassembled WGS sequence"/>
</dbReference>
<dbReference type="Gene3D" id="1.10.510.10">
    <property type="entry name" value="Transferase(Phosphotransferase) domain 1"/>
    <property type="match status" value="1"/>
</dbReference>
<evidence type="ECO:0000313" key="2">
    <source>
        <dbReference type="EMBL" id="MCG4618476.1"/>
    </source>
</evidence>
<dbReference type="InterPro" id="IPR016477">
    <property type="entry name" value="Fructo-/Ketosamine-3-kinase"/>
</dbReference>